<dbReference type="NCBIfam" id="NF041325">
    <property type="entry name" value="Bacteroid_MobB"/>
    <property type="match status" value="1"/>
</dbReference>
<evidence type="ECO:0000313" key="3">
    <source>
        <dbReference type="EMBL" id="KFF16561.1"/>
    </source>
</evidence>
<dbReference type="InterPro" id="IPR005094">
    <property type="entry name" value="Endonuclease_MobA/VirD2"/>
</dbReference>
<dbReference type="OrthoDB" id="915634at2"/>
<dbReference type="RefSeq" id="WP_035621496.1">
    <property type="nucleotide sequence ID" value="NZ_JPRM01000014.1"/>
</dbReference>
<dbReference type="EMBL" id="MUGY01000028">
    <property type="protein sequence ID" value="OXA90219.1"/>
    <property type="molecule type" value="Genomic_DNA"/>
</dbReference>
<evidence type="ECO:0000259" key="2">
    <source>
        <dbReference type="Pfam" id="PF03432"/>
    </source>
</evidence>
<accession>A0A086AIP7</accession>
<evidence type="ECO:0000313" key="4">
    <source>
        <dbReference type="EMBL" id="OXA90219.1"/>
    </source>
</evidence>
<evidence type="ECO:0000313" key="5">
    <source>
        <dbReference type="Proteomes" id="UP000028712"/>
    </source>
</evidence>
<feature type="compositionally biased region" description="Basic and acidic residues" evidence="1">
    <location>
        <begin position="372"/>
        <end position="391"/>
    </location>
</feature>
<protein>
    <submittedName>
        <fullName evidence="3">Relaxase</fullName>
    </submittedName>
</protein>
<sequence>MIAKISRGISLYGALAYNYQKVEKQKAQVLFTQKIIESPDGSYSLQQLSRSFELHLLANRKTEKPILHISLNPDPKDTVSDADFENMAQEYMKQMGYADQPFAVFKHNDIDRTHIHIVSVCVDEDGRKISDKFEKRRSMAVCRTLEKQYGLKVATEQNENPKSPVFKPINYKEGDIKSQMASVVRHLPKYYQFQTFGAYNALLSLFKITAEEVKGEYNGIPKMGLVYFALNDKGEKAGHPFKASLFGKSAGLSQLQSHYEQSRIKLKASPAKGSVKGRIESIMQTASGESEFKKKLLEQGINVVVRRNDTGRIYGVTFIDHNSKTVCNGSELGKNLSANAFNDWWNNGTKADLPQKENTSSQKIIPAEDTISEPHRLPAFSGKEDMPDSRQDNNIFEAFGSLLPQAQGEDFQETAFANQMKRKDKRRKPKL</sequence>
<feature type="region of interest" description="Disordered" evidence="1">
    <location>
        <begin position="368"/>
        <end position="392"/>
    </location>
</feature>
<dbReference type="eggNOG" id="COG3843">
    <property type="taxonomic scope" value="Bacteria"/>
</dbReference>
<keyword evidence="6" id="KW-1185">Reference proteome</keyword>
<reference evidence="4 6" key="2">
    <citation type="submission" date="2016-11" db="EMBL/GenBank/DDBJ databases">
        <title>Whole genomes of Flavobacteriaceae.</title>
        <authorList>
            <person name="Stine C."/>
            <person name="Li C."/>
            <person name="Tadesse D."/>
        </authorList>
    </citation>
    <scope>NUCLEOTIDE SEQUENCE [LARGE SCALE GENOMIC DNA]</scope>
    <source>
        <strain evidence="4 6">ATCC 29551</strain>
    </source>
</reference>
<proteinExistence type="predicted"/>
<evidence type="ECO:0000313" key="6">
    <source>
        <dbReference type="Proteomes" id="UP000198424"/>
    </source>
</evidence>
<dbReference type="Pfam" id="PF03432">
    <property type="entry name" value="Relaxase"/>
    <property type="match status" value="1"/>
</dbReference>
<name>A0A086AIP7_FLAHY</name>
<feature type="domain" description="MobA/VirD2-like nuclease" evidence="2">
    <location>
        <begin position="27"/>
        <end position="151"/>
    </location>
</feature>
<evidence type="ECO:0000256" key="1">
    <source>
        <dbReference type="SAM" id="MobiDB-lite"/>
    </source>
</evidence>
<reference evidence="3 5" key="1">
    <citation type="submission" date="2014-07" db="EMBL/GenBank/DDBJ databases">
        <title>Genome of Flavobacterium hydatis DSM 2063.</title>
        <authorList>
            <person name="Pipes S.E."/>
            <person name="Stropko S.J."/>
            <person name="Newman J.D."/>
        </authorList>
    </citation>
    <scope>NUCLEOTIDE SEQUENCE [LARGE SCALE GENOMIC DNA]</scope>
    <source>
        <strain evidence="3 5">DSM 2063</strain>
    </source>
</reference>
<gene>
    <name evidence="4" type="ORF">B0A62_19290</name>
    <name evidence="3" type="ORF">IW20_10355</name>
</gene>
<comment type="caution">
    <text evidence="3">The sequence shown here is derived from an EMBL/GenBank/DDBJ whole genome shotgun (WGS) entry which is preliminary data.</text>
</comment>
<organism evidence="3 5">
    <name type="scientific">Flavobacterium hydatis</name>
    <name type="common">Cytophaga aquatilis</name>
    <dbReference type="NCBI Taxonomy" id="991"/>
    <lineage>
        <taxon>Bacteria</taxon>
        <taxon>Pseudomonadati</taxon>
        <taxon>Bacteroidota</taxon>
        <taxon>Flavobacteriia</taxon>
        <taxon>Flavobacteriales</taxon>
        <taxon>Flavobacteriaceae</taxon>
        <taxon>Flavobacterium</taxon>
    </lineage>
</organism>
<dbReference type="STRING" id="991.IW20_10355"/>
<dbReference type="AlphaFoldDB" id="A0A086AIP7"/>
<dbReference type="Proteomes" id="UP000028712">
    <property type="component" value="Unassembled WGS sequence"/>
</dbReference>
<dbReference type="EMBL" id="JPRM01000014">
    <property type="protein sequence ID" value="KFF16561.1"/>
    <property type="molecule type" value="Genomic_DNA"/>
</dbReference>
<dbReference type="Proteomes" id="UP000198424">
    <property type="component" value="Unassembled WGS sequence"/>
</dbReference>